<dbReference type="CDD" id="cd06257">
    <property type="entry name" value="DnaJ"/>
    <property type="match status" value="1"/>
</dbReference>
<protein>
    <submittedName>
        <fullName evidence="2">Putative chaperone</fullName>
    </submittedName>
</protein>
<dbReference type="PROSITE" id="PS50076">
    <property type="entry name" value="DNAJ_2"/>
    <property type="match status" value="1"/>
</dbReference>
<dbReference type="Pfam" id="PF00226">
    <property type="entry name" value="DnaJ"/>
    <property type="match status" value="1"/>
</dbReference>
<evidence type="ECO:0000313" key="2">
    <source>
        <dbReference type="EMBL" id="QJA61565.1"/>
    </source>
</evidence>
<reference evidence="2" key="1">
    <citation type="submission" date="2020-03" db="EMBL/GenBank/DDBJ databases">
        <title>The deep terrestrial virosphere.</title>
        <authorList>
            <person name="Holmfeldt K."/>
            <person name="Nilsson E."/>
            <person name="Simone D."/>
            <person name="Lopez-Fernandez M."/>
            <person name="Wu X."/>
            <person name="de Brujin I."/>
            <person name="Lundin D."/>
            <person name="Andersson A."/>
            <person name="Bertilsson S."/>
            <person name="Dopson M."/>
        </authorList>
    </citation>
    <scope>NUCLEOTIDE SEQUENCE</scope>
    <source>
        <strain evidence="2">MM415B00921</strain>
    </source>
</reference>
<dbReference type="InterPro" id="IPR001623">
    <property type="entry name" value="DnaJ_domain"/>
</dbReference>
<sequence>MPEDFGFVAEDISADTDFGFTPEPIIDPFKEIKLDEFDFEQGLKTEKDRKESEMRIAFLKDRAAKAQANDPRNWTYEQTKEYFKKTPPKSPQEEAQVNHFLEQKKQTLEDDKSQIQKMEAAESLMRWIEPGIYEDAGISKPPTDRQRAFMDAAKKKDIWERLPASTKFDIISEKVAGKAAPYLVTLPAAGIFWPWFAGYEALQQTKNVAVPLARGEGMQAYSPLEDRTLTELVQPILEKVPEAGPELPEMPGWMKFNATGALAYKTAQWALKNPRQAVVVGATVGETILDYLIVKRGLQGSQELLRSFSDPAKADLRKMGLSVNATTKEIEERYRQMVLKIHPDRPEGNTEAFQDLNNTMERIRESRRGAAQKVMDYFREMKPAAKAQAGDIANAPIVSTTGQAVVKGVDPMAGGMVAGAGREIPPQITKWLDKGITVTERQAPIRITDPEAKIKDINGKIVDLPKGHEMTPYKLSNGNIWLHDGKDVIVNSGQLQNLANKNLVLGEKPVSPDEAQIEEVVKGGGLKELPAFSKVPGYSGVGEGEATNLGSFSIDIKKVGNKYLGNVYSPYENDAVLSVTGNTKEDVKAELLAAINSNEKLMKDANINKTKFSQYQLPGGENYREVLFTAPQVTGEAKNIYSVKTISPHEFIVEDTSGKEYGFVYKNKQEAQVSADFMNQEKVDFRSPHWNEPNVISHARINDRITPEGKKILFIEEIQSDWAREARKIPERELAQGFNPSVKVPSSHPLLKNWQEFTLKRILKKAVAEGYDGIAWTTGEQQAERYDLSKQVKEITVSKGEYPNKWYVNGVSSEGKVFEARDIKDDKALENTIGKDLSAKAIKKLENKDLNTRAKFEGVDLKIGGEWAKNLYDKQIPNTLKDLTKGEVSLVNLGQSVEKGAGGLRGPELDIKKLSQPYLSITPQMRERLIGVPKAGGLVHRDEGIIRPTPELIKEAEALRPLAIEKQKQLDEVIAQVVAETGAHSVTPEASAEDRAKSVKSTALKVARRHAAGETGYTVRDISDHVREAILVDDLMKFPDVLKSLTSKGSWEFESKLTQPHDSGFRGMFLKTKLGDGINGEIQLGNDAFWKLKKESDIAYRDFRDKDVSQFTKEERSAFFALRDTWSDRWQKFWMDQTNGSLSSFEDFMSRSASGVGITVASKTSAPVMDAETKSRNLGEKTLSDSLSIKSPDSVSAKDISEPPTLGVPQEEEIVKHNVESKFDALSLQQQAQIELDLDDLRITPEGNLFVAIKKLGGIRQYKKGFMREEILDIPKELRPKGAKHAADTIVEELKIYGWNFEDLNDLLSAIKAQVENPIAKVNRTNLRQIIKEAEKNEKLKKKIEDSFKTRRKFIQTVKDSEKTAPEVAKKVESLYDPITNKETLAAAQDYVANDINAAINLIEGAGQPDAFSNTVAIVLIDKAQAEGRFADAIRYVEITAEKQTELGQAIQALSMYNRLTPEGILQAAHKAIRKARENITQKEKLTNFEKLAKMLKTEKEKEVLAKKMGIPHLTEEMAKILRGHAEKIQGMPEGRDKAIETALLLKEITDLIPRSLGQKISMIQTMAQLLNPKTMIRNILGNVGFQVAENIADTFGVALDVATSLITSKRTVHLPRPIVQVKGLAQGMKEGTEEALLGISLKASQSKFSLPRNGVFDTGVLGALEKTLRITLSATDRAFYQAAFNQSLRDQTQFAGVDEPTPEMIERAHQLGLYRTFQDDNAVSNFFVSFKKLLNFKKPFGLGDIVIKYPKTPANILARGIEYSPFNFLRTAWKLAEPLFGREFNQDDFVRSAARSLTGSVLLVGTGALLAAVGVITGKRSKDRDVNAIREASGVLNYQINIDALKRFVASGYDPGAAKLREDDLLATYDWLLPGSIGMALGANLVISPKESVVDKVLNLGDRILVASETLQEQPLVQGMRTLTSKQNIGEGLSSVVKGLPASFVPTLLNQVRQIADNTARNTRDPNYFKEAYNKAIMRVPGLSGQLPARVTVLGEEKQMYQLGSNNPFNVFLNPAFVTRYKPDPVSKMVLDIWESTGETIQFPRVVKASLKIGTDPQFELTADQYTEYQKYVGNKTNILFTILSENKKFIKLDDEVKARMLQKYLTNINTAAKIEIFGYRPKRSVPEDVITIIKRIGVAKRHIDQNFVEEDTGFVEEDTGFVPE</sequence>
<dbReference type="EMBL" id="MT141445">
    <property type="protein sequence ID" value="QJA61565.1"/>
    <property type="molecule type" value="Genomic_DNA"/>
</dbReference>
<gene>
    <name evidence="2" type="ORF">MM415B00921_0018</name>
</gene>
<proteinExistence type="predicted"/>
<dbReference type="SMART" id="SM00271">
    <property type="entry name" value="DnaJ"/>
    <property type="match status" value="1"/>
</dbReference>
<dbReference type="InterPro" id="IPR036869">
    <property type="entry name" value="J_dom_sf"/>
</dbReference>
<accession>A0A6M3IWX7</accession>
<dbReference type="SUPFAM" id="SSF46565">
    <property type="entry name" value="Chaperone J-domain"/>
    <property type="match status" value="1"/>
</dbReference>
<organism evidence="2">
    <name type="scientific">viral metagenome</name>
    <dbReference type="NCBI Taxonomy" id="1070528"/>
    <lineage>
        <taxon>unclassified sequences</taxon>
        <taxon>metagenomes</taxon>
        <taxon>organismal metagenomes</taxon>
    </lineage>
</organism>
<name>A0A6M3IWX7_9ZZZZ</name>
<feature type="domain" description="J" evidence="1">
    <location>
        <begin position="314"/>
        <end position="379"/>
    </location>
</feature>
<dbReference type="Gene3D" id="1.10.287.110">
    <property type="entry name" value="DnaJ domain"/>
    <property type="match status" value="1"/>
</dbReference>
<evidence type="ECO:0000259" key="1">
    <source>
        <dbReference type="PROSITE" id="PS50076"/>
    </source>
</evidence>